<dbReference type="InterPro" id="IPR022488">
    <property type="entry name" value="PPK2-related"/>
</dbReference>
<evidence type="ECO:0000256" key="1">
    <source>
        <dbReference type="ARBA" id="ARBA00022679"/>
    </source>
</evidence>
<dbReference type="InterPro" id="IPR016898">
    <property type="entry name" value="Polyphosphate_phosphotransfera"/>
</dbReference>
<accession>A0A0V8JPP8</accession>
<dbReference type="PANTHER" id="PTHR34383">
    <property type="entry name" value="POLYPHOSPHATE:AMP PHOSPHOTRANSFERASE-RELATED"/>
    <property type="match status" value="1"/>
</dbReference>
<gene>
    <name evidence="4" type="ORF">AS180_04070</name>
</gene>
<evidence type="ECO:0000313" key="4">
    <source>
        <dbReference type="EMBL" id="KSU89038.1"/>
    </source>
</evidence>
<dbReference type="AlphaFoldDB" id="A0A0V8JPP8"/>
<name>A0A0V8JPP8_9BACI</name>
<keyword evidence="2" id="KW-0418">Kinase</keyword>
<evidence type="ECO:0000313" key="5">
    <source>
        <dbReference type="Proteomes" id="UP000053681"/>
    </source>
</evidence>
<dbReference type="Pfam" id="PF03976">
    <property type="entry name" value="PPK2"/>
    <property type="match status" value="1"/>
</dbReference>
<dbReference type="RefSeq" id="WP_062686457.1">
    <property type="nucleotide sequence ID" value="NZ_KQ758631.1"/>
</dbReference>
<keyword evidence="5" id="KW-1185">Reference proteome</keyword>
<feature type="domain" description="Polyphosphate kinase-2-related" evidence="3">
    <location>
        <begin position="14"/>
        <end position="236"/>
    </location>
</feature>
<dbReference type="PANTHER" id="PTHR34383:SF3">
    <property type="entry name" value="POLYPHOSPHATE:AMP PHOSPHOTRANSFERASE"/>
    <property type="match status" value="1"/>
</dbReference>
<dbReference type="InterPro" id="IPR027417">
    <property type="entry name" value="P-loop_NTPase"/>
</dbReference>
<reference evidence="4 5" key="1">
    <citation type="submission" date="2015-11" db="EMBL/GenBank/DDBJ databases">
        <title>Bacillus caseinolyticus sp nov.</title>
        <authorList>
            <person name="Dastager S.G."/>
            <person name="Mawlankar R."/>
        </authorList>
    </citation>
    <scope>NUCLEOTIDE SEQUENCE [LARGE SCALE GENOMIC DNA]</scope>
    <source>
        <strain evidence="4 5">SGD-V-76</strain>
    </source>
</reference>
<sequence length="243" mass="29321">MNLEDIDLSKKISSKKEYKKKLKSLQLRLLQLEHIIYMEKVPIIFAFEGWDAAGKGGAIKRITQKLDPRGFHVYPISAPTDDERRYHYLHRFWTRLPHAGQIALFDRSWYGRVLVERVENLISTSEWGRAYEEINQFERTLTDNGYIVAKFWFHISKDEQLKRFKEREADPFKRWKLTEEDWRNRKKWDEYEEAVEHMFKYTNTNQAPWFVIAGNDKQYARVKTLSVMISYFEQKLMERGIQV</sequence>
<dbReference type="SUPFAM" id="SSF52540">
    <property type="entry name" value="P-loop containing nucleoside triphosphate hydrolases"/>
    <property type="match status" value="1"/>
</dbReference>
<dbReference type="EMBL" id="LNQP01000011">
    <property type="protein sequence ID" value="KSU89038.1"/>
    <property type="molecule type" value="Genomic_DNA"/>
</dbReference>
<proteinExistence type="predicted"/>
<dbReference type="Proteomes" id="UP000053681">
    <property type="component" value="Unassembled WGS sequence"/>
</dbReference>
<evidence type="ECO:0000259" key="3">
    <source>
        <dbReference type="Pfam" id="PF03976"/>
    </source>
</evidence>
<evidence type="ECO:0000256" key="2">
    <source>
        <dbReference type="ARBA" id="ARBA00022777"/>
    </source>
</evidence>
<keyword evidence="1 4" id="KW-0808">Transferase</keyword>
<dbReference type="Gene3D" id="3.40.50.300">
    <property type="entry name" value="P-loop containing nucleotide triphosphate hydrolases"/>
    <property type="match status" value="1"/>
</dbReference>
<dbReference type="GO" id="GO:0008976">
    <property type="term" value="F:polyphosphate kinase activity"/>
    <property type="evidence" value="ECO:0007669"/>
    <property type="project" value="InterPro"/>
</dbReference>
<comment type="caution">
    <text evidence="4">The sequence shown here is derived from an EMBL/GenBank/DDBJ whole genome shotgun (WGS) entry which is preliminary data.</text>
</comment>
<protein>
    <submittedName>
        <fullName evidence="4">UDP-galactose-lipid carrier transferase</fullName>
    </submittedName>
</protein>
<dbReference type="PIRSF" id="PIRSF028756">
    <property type="entry name" value="PPK2_prd"/>
    <property type="match status" value="1"/>
</dbReference>
<organism evidence="4 5">
    <name type="scientific">Priestia veravalensis</name>
    <dbReference type="NCBI Taxonomy" id="1414648"/>
    <lineage>
        <taxon>Bacteria</taxon>
        <taxon>Bacillati</taxon>
        <taxon>Bacillota</taxon>
        <taxon>Bacilli</taxon>
        <taxon>Bacillales</taxon>
        <taxon>Bacillaceae</taxon>
        <taxon>Priestia</taxon>
    </lineage>
</organism>